<comment type="caution">
    <text evidence="1">The sequence shown here is derived from an EMBL/GenBank/DDBJ whole genome shotgun (WGS) entry which is preliminary data.</text>
</comment>
<gene>
    <name evidence="1" type="ORF">MBAV_006434</name>
</gene>
<dbReference type="EC" id="3.5.1.28" evidence="1"/>
<protein>
    <submittedName>
        <fullName evidence="1">N-acetylmuramoyl-L-alanine amidase, family 2 domain protein</fullName>
        <ecNumber evidence="1">3.5.1.28</ecNumber>
    </submittedName>
</protein>
<accession>A0A0F3GHF2</accession>
<dbReference type="Gene3D" id="3.40.80.10">
    <property type="entry name" value="Peptidoglycan recognition protein-like"/>
    <property type="match status" value="1"/>
</dbReference>
<dbReference type="GO" id="GO:0009253">
    <property type="term" value="P:peptidoglycan catabolic process"/>
    <property type="evidence" value="ECO:0007669"/>
    <property type="project" value="InterPro"/>
</dbReference>
<evidence type="ECO:0000313" key="1">
    <source>
        <dbReference type="EMBL" id="KJU81374.1"/>
    </source>
</evidence>
<organism evidence="1 2">
    <name type="scientific">Candidatus Magnetobacterium bavaricum</name>
    <dbReference type="NCBI Taxonomy" id="29290"/>
    <lineage>
        <taxon>Bacteria</taxon>
        <taxon>Pseudomonadati</taxon>
        <taxon>Nitrospirota</taxon>
        <taxon>Thermodesulfovibrionia</taxon>
        <taxon>Thermodesulfovibrionales</taxon>
        <taxon>Candidatus Magnetobacteriaceae</taxon>
        <taxon>Candidatus Magnetobacterium</taxon>
    </lineage>
</organism>
<keyword evidence="2" id="KW-1185">Reference proteome</keyword>
<sequence length="138" mass="15174">MLLYEPAEVKHCLYLGIGVAHPEFGVDKRTVCCIAGSNVSGGNMNLPQMDKTKGLIAPYFKGKSSPNVYANRLREHLDYIIIHYTVDIRFKGVVDFFMTPEKTSAHFVVDRSGAIEQVVSLNMPPGMPVKAPGMATTD</sequence>
<dbReference type="SUPFAM" id="SSF55846">
    <property type="entry name" value="N-acetylmuramoyl-L-alanine amidase-like"/>
    <property type="match status" value="1"/>
</dbReference>
<proteinExistence type="predicted"/>
<dbReference type="InterPro" id="IPR036505">
    <property type="entry name" value="Amidase/PGRP_sf"/>
</dbReference>
<evidence type="ECO:0000313" key="2">
    <source>
        <dbReference type="Proteomes" id="UP000033423"/>
    </source>
</evidence>
<reference evidence="1 2" key="1">
    <citation type="submission" date="2015-02" db="EMBL/GenBank/DDBJ databases">
        <title>Single-cell genomics of uncultivated deep-branching MTB reveals a conserved set of magnetosome genes.</title>
        <authorList>
            <person name="Kolinko S."/>
            <person name="Richter M."/>
            <person name="Glockner F.O."/>
            <person name="Brachmann A."/>
            <person name="Schuler D."/>
        </authorList>
    </citation>
    <scope>NUCLEOTIDE SEQUENCE [LARGE SCALE GENOMIC DNA]</scope>
    <source>
        <strain evidence="1">TM-1</strain>
    </source>
</reference>
<dbReference type="EMBL" id="LACI01002730">
    <property type="protein sequence ID" value="KJU81374.1"/>
    <property type="molecule type" value="Genomic_DNA"/>
</dbReference>
<dbReference type="AlphaFoldDB" id="A0A0F3GHF2"/>
<dbReference type="Proteomes" id="UP000033423">
    <property type="component" value="Unassembled WGS sequence"/>
</dbReference>
<name>A0A0F3GHF2_9BACT</name>
<dbReference type="GO" id="GO:0008745">
    <property type="term" value="F:N-acetylmuramoyl-L-alanine amidase activity"/>
    <property type="evidence" value="ECO:0007669"/>
    <property type="project" value="UniProtKB-EC"/>
</dbReference>
<keyword evidence="1" id="KW-0378">Hydrolase</keyword>